<evidence type="ECO:0008006" key="4">
    <source>
        <dbReference type="Google" id="ProtNLM"/>
    </source>
</evidence>
<keyword evidence="1" id="KW-0812">Transmembrane</keyword>
<reference evidence="2 3" key="1">
    <citation type="submission" date="2018-06" db="EMBL/GenBank/DDBJ databases">
        <title>Genomic Encyclopedia of Type Strains, Phase III (KMG-III): the genomes of soil and plant-associated and newly described type strains.</title>
        <authorList>
            <person name="Whitman W."/>
        </authorList>
    </citation>
    <scope>NUCLEOTIDE SEQUENCE [LARGE SCALE GENOMIC DNA]</scope>
    <source>
        <strain evidence="2 3">CGMCC 1.12398</strain>
    </source>
</reference>
<evidence type="ECO:0000313" key="3">
    <source>
        <dbReference type="Proteomes" id="UP000249620"/>
    </source>
</evidence>
<gene>
    <name evidence="2" type="ORF">B0I03_101168</name>
</gene>
<evidence type="ECO:0000256" key="1">
    <source>
        <dbReference type="SAM" id="Phobius"/>
    </source>
</evidence>
<organism evidence="2 3">
    <name type="scientific">Flavobacterium aquaticum</name>
    <dbReference type="NCBI Taxonomy" id="1236486"/>
    <lineage>
        <taxon>Bacteria</taxon>
        <taxon>Pseudomonadati</taxon>
        <taxon>Bacteroidota</taxon>
        <taxon>Flavobacteriia</taxon>
        <taxon>Flavobacteriales</taxon>
        <taxon>Flavobacteriaceae</taxon>
        <taxon>Flavobacterium</taxon>
    </lineage>
</organism>
<keyword evidence="3" id="KW-1185">Reference proteome</keyword>
<proteinExistence type="predicted"/>
<keyword evidence="1" id="KW-1133">Transmembrane helix</keyword>
<keyword evidence="1" id="KW-0472">Membrane</keyword>
<feature type="transmembrane region" description="Helical" evidence="1">
    <location>
        <begin position="12"/>
        <end position="34"/>
    </location>
</feature>
<dbReference type="OrthoDB" id="1376214at2"/>
<dbReference type="RefSeq" id="WP_111565591.1">
    <property type="nucleotide sequence ID" value="NZ_QLMI01000001.1"/>
</dbReference>
<name>A0A327YUX1_9FLAO</name>
<dbReference type="Proteomes" id="UP000249620">
    <property type="component" value="Unassembled WGS sequence"/>
</dbReference>
<evidence type="ECO:0000313" key="2">
    <source>
        <dbReference type="EMBL" id="RAK25008.1"/>
    </source>
</evidence>
<feature type="transmembrane region" description="Helical" evidence="1">
    <location>
        <begin position="46"/>
        <end position="67"/>
    </location>
</feature>
<accession>A0A327YUX1</accession>
<protein>
    <recommendedName>
        <fullName evidence="4">PH (Pleckstrin Homology) domain-containing protein</fullName>
    </recommendedName>
</protein>
<sequence>MNTEIIHKISILDKFTSILIFFALILGIGLKIEIDDLNYYESNQNLIIIAILALLIILFIFSCIRIFDDKPILKINDNGVFYRSRFLPFLPLSHLEWNEIDFVELKIVKYTKHSKGKGLLIYKKNNFTPKTIHLEDLNYPENVILNTFKKHSNFLNSISRIEIKKQY</sequence>
<dbReference type="EMBL" id="QLMI01000001">
    <property type="protein sequence ID" value="RAK25008.1"/>
    <property type="molecule type" value="Genomic_DNA"/>
</dbReference>
<comment type="caution">
    <text evidence="2">The sequence shown here is derived from an EMBL/GenBank/DDBJ whole genome shotgun (WGS) entry which is preliminary data.</text>
</comment>
<dbReference type="AlphaFoldDB" id="A0A327YUX1"/>